<evidence type="ECO:0000256" key="10">
    <source>
        <dbReference type="ARBA" id="ARBA00023136"/>
    </source>
</evidence>
<dbReference type="InterPro" id="IPR051142">
    <property type="entry name" value="Glycosyltransferase_29"/>
</dbReference>
<keyword evidence="10" id="KW-0472">Membrane</keyword>
<keyword evidence="7" id="KW-1133">Transmembrane helix</keyword>
<evidence type="ECO:0000256" key="6">
    <source>
        <dbReference type="ARBA" id="ARBA00022968"/>
    </source>
</evidence>
<evidence type="ECO:0000256" key="18">
    <source>
        <dbReference type="ARBA" id="ARBA00042545"/>
    </source>
</evidence>
<evidence type="ECO:0000256" key="11">
    <source>
        <dbReference type="ARBA" id="ARBA00023157"/>
    </source>
</evidence>
<evidence type="ECO:0000256" key="17">
    <source>
        <dbReference type="ARBA" id="ARBA00041976"/>
    </source>
</evidence>
<proteinExistence type="inferred from homology"/>
<keyword evidence="9" id="KW-0443">Lipid metabolism</keyword>
<sequence>PPINMKTHHLKCKRCVIVGNGGILRNKSLGVKIDQYDVIVRLNSAPVLGYEHDVGSNTTLRITYPEGAMRDPRKYERDSLFVFIGFKRNDYMWLYNIVVQRKVNPTKGFWKPVATRIPRRPQDIRILNPIFINEAAFTLIGLPNNNFVMGRGNIPTLGATAITMALHLCDHVAVAGFGYDLLDDDAYLHYYESTRMSAIKESWTHNIEKEKEFLRKLVDARIIFDLTGRI</sequence>
<evidence type="ECO:0000256" key="1">
    <source>
        <dbReference type="ARBA" id="ARBA00004323"/>
    </source>
</evidence>
<comment type="catalytic activity">
    <reaction evidence="23">
        <text>ganglioside GA1 (d18:1(4E)/18:0) + CMP-N-acetyl-beta-neuraminate = ganglioside GM1 (d18:1(4E)/18:0) + CMP + H(+)</text>
        <dbReference type="Rhea" id="RHEA:41784"/>
        <dbReference type="ChEBI" id="CHEBI:15378"/>
        <dbReference type="ChEBI" id="CHEBI:57812"/>
        <dbReference type="ChEBI" id="CHEBI:60377"/>
        <dbReference type="ChEBI" id="CHEBI:73110"/>
        <dbReference type="ChEBI" id="CHEBI:78484"/>
    </reaction>
    <physiologicalReaction direction="left-to-right" evidence="23">
        <dbReference type="Rhea" id="RHEA:41785"/>
    </physiologicalReaction>
</comment>
<evidence type="ECO:0000256" key="22">
    <source>
        <dbReference type="ARBA" id="ARBA00048805"/>
    </source>
</evidence>
<evidence type="ECO:0000256" key="13">
    <source>
        <dbReference type="ARBA" id="ARBA00039111"/>
    </source>
</evidence>
<protein>
    <recommendedName>
        <fullName evidence="14">Lactosylceramide alpha-2,3-sialyltransferase</fullName>
        <ecNumber evidence="13">2.4.3.9</ecNumber>
    </recommendedName>
    <alternativeName>
        <fullName evidence="15">CMP-NeuAc:lactosylceramide alpha-2,3-sialyltransferase</fullName>
    </alternativeName>
    <alternativeName>
        <fullName evidence="18">Ganglioside GM3 synthase</fullName>
    </alternativeName>
    <alternativeName>
        <fullName evidence="17">ST3Gal V</fullName>
    </alternativeName>
    <alternativeName>
        <fullName evidence="16">Sialyltransferase 9</fullName>
    </alternativeName>
</protein>
<evidence type="ECO:0000256" key="12">
    <source>
        <dbReference type="ARBA" id="ARBA00023180"/>
    </source>
</evidence>
<keyword evidence="5" id="KW-0812">Transmembrane</keyword>
<evidence type="ECO:0000256" key="16">
    <source>
        <dbReference type="ARBA" id="ARBA00041896"/>
    </source>
</evidence>
<evidence type="ECO:0000256" key="2">
    <source>
        <dbReference type="ARBA" id="ARBA00006003"/>
    </source>
</evidence>
<organism evidence="24 25">
    <name type="scientific">Eptatretus burgeri</name>
    <name type="common">Inshore hagfish</name>
    <dbReference type="NCBI Taxonomy" id="7764"/>
    <lineage>
        <taxon>Eukaryota</taxon>
        <taxon>Metazoa</taxon>
        <taxon>Chordata</taxon>
        <taxon>Craniata</taxon>
        <taxon>Vertebrata</taxon>
        <taxon>Cyclostomata</taxon>
        <taxon>Myxini</taxon>
        <taxon>Myxiniformes</taxon>
        <taxon>Myxinidae</taxon>
        <taxon>Eptatretinae</taxon>
        <taxon>Eptatretus</taxon>
    </lineage>
</organism>
<keyword evidence="25" id="KW-1185">Reference proteome</keyword>
<evidence type="ECO:0000256" key="20">
    <source>
        <dbReference type="ARBA" id="ARBA00045587"/>
    </source>
</evidence>
<dbReference type="AlphaFoldDB" id="A0A8C4R5Q1"/>
<dbReference type="PANTHER" id="PTHR13713">
    <property type="entry name" value="SIALYLTRANSFERASE"/>
    <property type="match status" value="1"/>
</dbReference>
<dbReference type="OMA" id="YETICIA"/>
<name>A0A8C4R5Q1_EPTBU</name>
<comment type="similarity">
    <text evidence="2">Belongs to the glycosyltransferase 29 family.</text>
</comment>
<comment type="catalytic activity">
    <reaction evidence="21">
        <text>a beta-D-Gal-(1&lt;-&gt;1')-ceramide + CMP-N-acetyl-beta-neuraminate = N-acetyl-alpha-neuraminosyl-(2-&gt;3)-beta-D-galactosyl-(1&lt;-&gt;1')-ceramide + CMP + H(+)</text>
        <dbReference type="Rhea" id="RHEA:41780"/>
        <dbReference type="ChEBI" id="CHEBI:15378"/>
        <dbReference type="ChEBI" id="CHEBI:57812"/>
        <dbReference type="ChEBI" id="CHEBI:60377"/>
        <dbReference type="ChEBI" id="CHEBI:82643"/>
        <dbReference type="ChEBI" id="CHEBI:143593"/>
    </reaction>
    <physiologicalReaction direction="left-to-right" evidence="21">
        <dbReference type="Rhea" id="RHEA:41781"/>
    </physiologicalReaction>
</comment>
<dbReference type="Pfam" id="PF00777">
    <property type="entry name" value="Glyco_transf_29"/>
    <property type="match status" value="1"/>
</dbReference>
<dbReference type="GO" id="GO:0047291">
    <property type="term" value="F:lactosylceramide alpha-2,3-sialyltransferase activity"/>
    <property type="evidence" value="ECO:0007669"/>
    <property type="project" value="UniProtKB-EC"/>
</dbReference>
<evidence type="ECO:0000256" key="19">
    <source>
        <dbReference type="ARBA" id="ARBA00043651"/>
    </source>
</evidence>
<evidence type="ECO:0000256" key="9">
    <source>
        <dbReference type="ARBA" id="ARBA00023098"/>
    </source>
</evidence>
<keyword evidence="6" id="KW-0735">Signal-anchor</keyword>
<dbReference type="InterPro" id="IPR001675">
    <property type="entry name" value="Glyco_trans_29"/>
</dbReference>
<evidence type="ECO:0000256" key="4">
    <source>
        <dbReference type="ARBA" id="ARBA00022679"/>
    </source>
</evidence>
<keyword evidence="4" id="KW-0808">Transferase</keyword>
<dbReference type="GO" id="GO:0000139">
    <property type="term" value="C:Golgi membrane"/>
    <property type="evidence" value="ECO:0007669"/>
    <property type="project" value="UniProtKB-SubCell"/>
</dbReference>
<dbReference type="PANTHER" id="PTHR13713:SF37">
    <property type="entry name" value="CMP-N-ACETYLNEURAMINATE-BETA-1,4-GALACTOSIDE ALPHA-2,3-SIALYLTRANSFERASE"/>
    <property type="match status" value="1"/>
</dbReference>
<dbReference type="Proteomes" id="UP000694388">
    <property type="component" value="Unplaced"/>
</dbReference>
<evidence type="ECO:0000256" key="15">
    <source>
        <dbReference type="ARBA" id="ARBA00041341"/>
    </source>
</evidence>
<comment type="catalytic activity">
    <reaction evidence="22">
        <text>ganglioside GA2 (d18:1(4E)/18:0) + CMP-N-acetyl-beta-neuraminate = ganglioside GM2 (d18:1(4E)/18:0) + CMP + H(+)</text>
        <dbReference type="Rhea" id="RHEA:41776"/>
        <dbReference type="ChEBI" id="CHEBI:15378"/>
        <dbReference type="ChEBI" id="CHEBI:57812"/>
        <dbReference type="ChEBI" id="CHEBI:60377"/>
        <dbReference type="ChEBI" id="CHEBI:78485"/>
        <dbReference type="ChEBI" id="CHEBI:78486"/>
    </reaction>
    <physiologicalReaction direction="left-to-right" evidence="22">
        <dbReference type="Rhea" id="RHEA:41777"/>
    </physiologicalReaction>
</comment>
<evidence type="ECO:0000256" key="7">
    <source>
        <dbReference type="ARBA" id="ARBA00022989"/>
    </source>
</evidence>
<evidence type="ECO:0000256" key="23">
    <source>
        <dbReference type="ARBA" id="ARBA00049539"/>
    </source>
</evidence>
<evidence type="ECO:0000256" key="21">
    <source>
        <dbReference type="ARBA" id="ARBA00048050"/>
    </source>
</evidence>
<reference evidence="24" key="2">
    <citation type="submission" date="2025-09" db="UniProtKB">
        <authorList>
            <consortium name="Ensembl"/>
        </authorList>
    </citation>
    <scope>IDENTIFICATION</scope>
</reference>
<evidence type="ECO:0000256" key="3">
    <source>
        <dbReference type="ARBA" id="ARBA00022676"/>
    </source>
</evidence>
<dbReference type="Ensembl" id="ENSEBUT00000025921.1">
    <property type="protein sequence ID" value="ENSEBUP00000025345.1"/>
    <property type="gene ID" value="ENSEBUG00000015629.1"/>
</dbReference>
<dbReference type="GO" id="GO:0006629">
    <property type="term" value="P:lipid metabolic process"/>
    <property type="evidence" value="ECO:0007669"/>
    <property type="project" value="UniProtKB-KW"/>
</dbReference>
<dbReference type="InterPro" id="IPR038578">
    <property type="entry name" value="GT29-like_sf"/>
</dbReference>
<evidence type="ECO:0000256" key="8">
    <source>
        <dbReference type="ARBA" id="ARBA00023034"/>
    </source>
</evidence>
<keyword evidence="12" id="KW-0325">Glycoprotein</keyword>
<reference evidence="24" key="1">
    <citation type="submission" date="2025-08" db="UniProtKB">
        <authorList>
            <consortium name="Ensembl"/>
        </authorList>
    </citation>
    <scope>IDENTIFICATION</scope>
</reference>
<keyword evidence="11" id="KW-1015">Disulfide bond</keyword>
<dbReference type="EC" id="2.4.3.9" evidence="13"/>
<comment type="function">
    <text evidence="20">Transfers the sialyl group (N-acetyl-alpha-neuraminyl or NeuAc) from CMP-NeuAc to the non-reducing terminal galactose (Gal) of glycosphingolipids forming gangliosides (important molecules involved in the regulation of multiple cellular processes, including cell proliferation and differentiation, apoptosis, embryogenesis, development, and oncogenesis). Mainly involved in the biosynthesis of ganglioside GM3 but can also use different glycolipids as substrate acceptors such as D-galactosylceramide (GalCer), asialo-GM2 (GA2) and asialo-GM1 (GA1), although less preferentially than beta-D-Gal-(1-&gt;4)-beta-D-Glc-(1&lt;-&gt;1)-Cer (LacCer).</text>
</comment>
<dbReference type="FunFam" id="3.90.1480.20:FF:000006">
    <property type="entry name" value="ST3 beta-galactoside alpha-2,3-sialyltransferase 5"/>
    <property type="match status" value="1"/>
</dbReference>
<evidence type="ECO:0000313" key="24">
    <source>
        <dbReference type="Ensembl" id="ENSEBUP00000025345.1"/>
    </source>
</evidence>
<dbReference type="GeneTree" id="ENSGT00940000157285"/>
<dbReference type="Gene3D" id="3.90.1480.20">
    <property type="entry name" value="Glycosyl transferase family 29"/>
    <property type="match status" value="1"/>
</dbReference>
<comment type="subcellular location">
    <subcellularLocation>
        <location evidence="1">Golgi apparatus membrane</location>
        <topology evidence="1">Single-pass type II membrane protein</topology>
    </subcellularLocation>
</comment>
<keyword evidence="3" id="KW-0328">Glycosyltransferase</keyword>
<evidence type="ECO:0000256" key="5">
    <source>
        <dbReference type="ARBA" id="ARBA00022692"/>
    </source>
</evidence>
<evidence type="ECO:0000313" key="25">
    <source>
        <dbReference type="Proteomes" id="UP000694388"/>
    </source>
</evidence>
<comment type="catalytic activity">
    <reaction evidence="19">
        <text>a beta-D-Gal-(1-&gt;4)-beta-D-Glc-(1&lt;-&gt;1)-Cer(d18:1(4E)) + CMP-N-acetyl-beta-neuraminate = a ganglioside GM3 (d18:1(4E)) + CMP + H(+)</text>
        <dbReference type="Rhea" id="RHEA:18417"/>
        <dbReference type="ChEBI" id="CHEBI:15378"/>
        <dbReference type="ChEBI" id="CHEBI:17950"/>
        <dbReference type="ChEBI" id="CHEBI:57812"/>
        <dbReference type="ChEBI" id="CHEBI:60065"/>
        <dbReference type="ChEBI" id="CHEBI:60377"/>
        <dbReference type="EC" id="2.4.3.9"/>
    </reaction>
    <physiologicalReaction direction="left-to-right" evidence="19">
        <dbReference type="Rhea" id="RHEA:18418"/>
    </physiologicalReaction>
</comment>
<accession>A0A8C4R5Q1</accession>
<evidence type="ECO:0000256" key="14">
    <source>
        <dbReference type="ARBA" id="ARBA00039792"/>
    </source>
</evidence>
<keyword evidence="8" id="KW-0333">Golgi apparatus</keyword>